<keyword evidence="4" id="KW-1185">Reference proteome</keyword>
<dbReference type="SUPFAM" id="SSF51261">
    <property type="entry name" value="Duplicated hybrid motif"/>
    <property type="match status" value="1"/>
</dbReference>
<evidence type="ECO:0000259" key="2">
    <source>
        <dbReference type="Pfam" id="PF01551"/>
    </source>
</evidence>
<name>A0ABQ1S0Z2_9MICO</name>
<evidence type="ECO:0000256" key="1">
    <source>
        <dbReference type="SAM" id="Phobius"/>
    </source>
</evidence>
<dbReference type="Gene3D" id="2.70.70.10">
    <property type="entry name" value="Glucose Permease (Domain IIA)"/>
    <property type="match status" value="1"/>
</dbReference>
<dbReference type="PANTHER" id="PTHR21666">
    <property type="entry name" value="PEPTIDASE-RELATED"/>
    <property type="match status" value="1"/>
</dbReference>
<keyword evidence="1" id="KW-0472">Membrane</keyword>
<dbReference type="InterPro" id="IPR011055">
    <property type="entry name" value="Dup_hybrid_motif"/>
</dbReference>
<reference evidence="4" key="1">
    <citation type="journal article" date="2019" name="Int. J. Syst. Evol. Microbiol.">
        <title>The Global Catalogue of Microorganisms (GCM) 10K type strain sequencing project: providing services to taxonomists for standard genome sequencing and annotation.</title>
        <authorList>
            <consortium name="The Broad Institute Genomics Platform"/>
            <consortium name="The Broad Institute Genome Sequencing Center for Infectious Disease"/>
            <person name="Wu L."/>
            <person name="Ma J."/>
        </authorList>
    </citation>
    <scope>NUCLEOTIDE SEQUENCE [LARGE SCALE GENOMIC DNA]</scope>
    <source>
        <strain evidence="4">CCM 7640</strain>
    </source>
</reference>
<dbReference type="InterPro" id="IPR050570">
    <property type="entry name" value="Cell_wall_metabolism_enzyme"/>
</dbReference>
<gene>
    <name evidence="3" type="ORF">GCM10007269_31910</name>
</gene>
<dbReference type="InterPro" id="IPR016047">
    <property type="entry name" value="M23ase_b-sheet_dom"/>
</dbReference>
<comment type="caution">
    <text evidence="3">The sequence shown here is derived from an EMBL/GenBank/DDBJ whole genome shotgun (WGS) entry which is preliminary data.</text>
</comment>
<organism evidence="3 4">
    <name type="scientific">Microbacterium murale</name>
    <dbReference type="NCBI Taxonomy" id="1081040"/>
    <lineage>
        <taxon>Bacteria</taxon>
        <taxon>Bacillati</taxon>
        <taxon>Actinomycetota</taxon>
        <taxon>Actinomycetes</taxon>
        <taxon>Micrococcales</taxon>
        <taxon>Microbacteriaceae</taxon>
        <taxon>Microbacterium</taxon>
    </lineage>
</organism>
<dbReference type="RefSeq" id="WP_188437580.1">
    <property type="nucleotide sequence ID" value="NZ_BMCM01000006.1"/>
</dbReference>
<dbReference type="CDD" id="cd12797">
    <property type="entry name" value="M23_peptidase"/>
    <property type="match status" value="1"/>
</dbReference>
<dbReference type="Proteomes" id="UP000629365">
    <property type="component" value="Unassembled WGS sequence"/>
</dbReference>
<accession>A0ABQ1S0Z2</accession>
<proteinExistence type="predicted"/>
<protein>
    <recommendedName>
        <fullName evidence="2">M23ase beta-sheet core domain-containing protein</fullName>
    </recommendedName>
</protein>
<evidence type="ECO:0000313" key="3">
    <source>
        <dbReference type="EMBL" id="GGD86644.1"/>
    </source>
</evidence>
<feature type="domain" description="M23ase beta-sheet core" evidence="2">
    <location>
        <begin position="97"/>
        <end position="193"/>
    </location>
</feature>
<sequence>MGAPLLSIPALATSRTGRRVVLGFFSTVALVALIVFAPLIAVPLALAGYALPTVPPPGTNSGPVASGEWGYPLAGEYSKGRGYGYNPVNGCSYCSTDHKGYDMAQGCGNTVHAAGAGVVIVAGSHYGWGNTVLIDHGSGVETLYGHMQWGSIRVSVGQHVTAGTPLGAEGNTGRSFGCHLHYEVREDGVAIDPQPFMAALGLPLK</sequence>
<evidence type="ECO:0000313" key="4">
    <source>
        <dbReference type="Proteomes" id="UP000629365"/>
    </source>
</evidence>
<keyword evidence="1" id="KW-0812">Transmembrane</keyword>
<dbReference type="PANTHER" id="PTHR21666:SF270">
    <property type="entry name" value="MUREIN HYDROLASE ACTIVATOR ENVC"/>
    <property type="match status" value="1"/>
</dbReference>
<dbReference type="EMBL" id="BMCM01000006">
    <property type="protein sequence ID" value="GGD86644.1"/>
    <property type="molecule type" value="Genomic_DNA"/>
</dbReference>
<keyword evidence="1" id="KW-1133">Transmembrane helix</keyword>
<feature type="transmembrane region" description="Helical" evidence="1">
    <location>
        <begin position="21"/>
        <end position="51"/>
    </location>
</feature>
<dbReference type="Pfam" id="PF01551">
    <property type="entry name" value="Peptidase_M23"/>
    <property type="match status" value="1"/>
</dbReference>